<gene>
    <name evidence="1" type="ORF">OM076_39065</name>
</gene>
<comment type="caution">
    <text evidence="1">The sequence shown here is derived from an EMBL/GenBank/DDBJ whole genome shotgun (WGS) entry which is preliminary data.</text>
</comment>
<dbReference type="RefSeq" id="WP_270045589.1">
    <property type="nucleotide sequence ID" value="NZ_JAPDOD010000063.1"/>
</dbReference>
<accession>A0A9X3N168</accession>
<name>A0A9X3N168_9ACTN</name>
<dbReference type="Proteomes" id="UP001149140">
    <property type="component" value="Unassembled WGS sequence"/>
</dbReference>
<keyword evidence="2" id="KW-1185">Reference proteome</keyword>
<organism evidence="1 2">
    <name type="scientific">Solirubrobacter ginsenosidimutans</name>
    <dbReference type="NCBI Taxonomy" id="490573"/>
    <lineage>
        <taxon>Bacteria</taxon>
        <taxon>Bacillati</taxon>
        <taxon>Actinomycetota</taxon>
        <taxon>Thermoleophilia</taxon>
        <taxon>Solirubrobacterales</taxon>
        <taxon>Solirubrobacteraceae</taxon>
        <taxon>Solirubrobacter</taxon>
    </lineage>
</organism>
<evidence type="ECO:0000313" key="2">
    <source>
        <dbReference type="Proteomes" id="UP001149140"/>
    </source>
</evidence>
<protein>
    <submittedName>
        <fullName evidence="1">Uncharacterized protein</fullName>
    </submittedName>
</protein>
<dbReference type="AlphaFoldDB" id="A0A9X3N168"/>
<reference evidence="1" key="1">
    <citation type="submission" date="2022-10" db="EMBL/GenBank/DDBJ databases">
        <title>The WGS of Solirubrobacter ginsenosidimutans DSM 21036.</title>
        <authorList>
            <person name="Jiang Z."/>
        </authorList>
    </citation>
    <scope>NUCLEOTIDE SEQUENCE</scope>
    <source>
        <strain evidence="1">DSM 21036</strain>
    </source>
</reference>
<dbReference type="EMBL" id="JAPDOD010000063">
    <property type="protein sequence ID" value="MDA0166332.1"/>
    <property type="molecule type" value="Genomic_DNA"/>
</dbReference>
<evidence type="ECO:0000313" key="1">
    <source>
        <dbReference type="EMBL" id="MDA0166332.1"/>
    </source>
</evidence>
<proteinExistence type="predicted"/>
<sequence length="269" mass="28467">MTAVPELAERAATLIEADPSLGSLLTMREIATIGHHAILPVLTLRVGAWTPPARAQLGEGTVALMVLEGVLTDAAQVFGPGDAVEPWDAGEWTACTPMRLAIIGDAYAVALHPWPAASARLRLRSNCGTAVPAAGGTVPERLFELVWRVALRYGAMTAAGVALPQALDIRALGLILGVGELELSLALAELQQRAALDHEQPVWVLGTRARADGDGDGDDRREHLLMRAAGALAVARAGRMDTFAVGEQLHLELSHRATLRSRRRGDGAE</sequence>